<sequence length="217" mass="23200">MRFRTVLFDLDGTLIEHLPAIHRCYVHTLPQLGYPAPSYEEVKRAIGGGLPRAMGKFVPPERVDEALAIYRPYWDETMLEGVELMPGATEILQALQRTGVQAAVFTNKHGPSARRICAHLGVEPLLADVVGAGDTDWLKPEPRFAAWTLARLDAAAADTCLVGDSPFDVAAAQQAGMAFVGVTTGTHTEAQLREAGATHVVADLASVAAAWALESSG</sequence>
<dbReference type="PANTHER" id="PTHR43434:SF1">
    <property type="entry name" value="PHOSPHOGLYCOLATE PHOSPHATASE"/>
    <property type="match status" value="1"/>
</dbReference>
<dbReference type="SUPFAM" id="SSF56784">
    <property type="entry name" value="HAD-like"/>
    <property type="match status" value="1"/>
</dbReference>
<comment type="pathway">
    <text evidence="2">Organic acid metabolism; glycolate biosynthesis; glycolate from 2-phosphoglycolate: step 1/1.</text>
</comment>
<dbReference type="SFLD" id="SFLDG01129">
    <property type="entry name" value="C1.5:_HAD__Beta-PGM__Phosphata"/>
    <property type="match status" value="1"/>
</dbReference>
<gene>
    <name evidence="5" type="ORF">PXH66_00315</name>
</gene>
<protein>
    <recommendedName>
        <fullName evidence="4">phosphoglycolate phosphatase</fullName>
        <ecNumber evidence="4">3.1.3.18</ecNumber>
    </recommendedName>
</protein>
<evidence type="ECO:0000256" key="1">
    <source>
        <dbReference type="ARBA" id="ARBA00000830"/>
    </source>
</evidence>
<dbReference type="InterPro" id="IPR023214">
    <property type="entry name" value="HAD_sf"/>
</dbReference>
<organism evidence="5 6">
    <name type="scientific">Synoicihabitans lomoniglobus</name>
    <dbReference type="NCBI Taxonomy" id="2909285"/>
    <lineage>
        <taxon>Bacteria</taxon>
        <taxon>Pseudomonadati</taxon>
        <taxon>Verrucomicrobiota</taxon>
        <taxon>Opitutia</taxon>
        <taxon>Opitutales</taxon>
        <taxon>Opitutaceae</taxon>
        <taxon>Synoicihabitans</taxon>
    </lineage>
</organism>
<dbReference type="Gene3D" id="3.40.50.1000">
    <property type="entry name" value="HAD superfamily/HAD-like"/>
    <property type="match status" value="1"/>
</dbReference>
<dbReference type="EMBL" id="CP119075">
    <property type="protein sequence ID" value="WED65291.1"/>
    <property type="molecule type" value="Genomic_DNA"/>
</dbReference>
<dbReference type="PANTHER" id="PTHR43434">
    <property type="entry name" value="PHOSPHOGLYCOLATE PHOSPHATASE"/>
    <property type="match status" value="1"/>
</dbReference>
<dbReference type="GO" id="GO:0006281">
    <property type="term" value="P:DNA repair"/>
    <property type="evidence" value="ECO:0007669"/>
    <property type="project" value="TreeGrafter"/>
</dbReference>
<proteinExistence type="inferred from homology"/>
<evidence type="ECO:0000256" key="4">
    <source>
        <dbReference type="ARBA" id="ARBA00013078"/>
    </source>
</evidence>
<dbReference type="Gene3D" id="1.10.150.240">
    <property type="entry name" value="Putative phosphatase, domain 2"/>
    <property type="match status" value="1"/>
</dbReference>
<reference evidence="5" key="1">
    <citation type="submission" date="2023-03" db="EMBL/GenBank/DDBJ databases">
        <title>Lomoglobus Profundus gen. nov., sp. nov., a novel member of the phylum Verrucomicrobia, isolated from deep-marine sediment of South China Sea.</title>
        <authorList>
            <person name="Ahmad T."/>
            <person name="Ishaq S.E."/>
            <person name="Wang F."/>
        </authorList>
    </citation>
    <scope>NUCLEOTIDE SEQUENCE</scope>
    <source>
        <strain evidence="5">LMO-M01</strain>
    </source>
</reference>
<dbReference type="PRINTS" id="PR00413">
    <property type="entry name" value="HADHALOGNASE"/>
</dbReference>
<dbReference type="InterPro" id="IPR023198">
    <property type="entry name" value="PGP-like_dom2"/>
</dbReference>
<dbReference type="Proteomes" id="UP001218638">
    <property type="component" value="Chromosome"/>
</dbReference>
<evidence type="ECO:0000256" key="2">
    <source>
        <dbReference type="ARBA" id="ARBA00004818"/>
    </source>
</evidence>
<comment type="catalytic activity">
    <reaction evidence="1">
        <text>2-phosphoglycolate + H2O = glycolate + phosphate</text>
        <dbReference type="Rhea" id="RHEA:14369"/>
        <dbReference type="ChEBI" id="CHEBI:15377"/>
        <dbReference type="ChEBI" id="CHEBI:29805"/>
        <dbReference type="ChEBI" id="CHEBI:43474"/>
        <dbReference type="ChEBI" id="CHEBI:58033"/>
        <dbReference type="EC" id="3.1.3.18"/>
    </reaction>
</comment>
<name>A0AAE9ZXF9_9BACT</name>
<dbReference type="InterPro" id="IPR041492">
    <property type="entry name" value="HAD_2"/>
</dbReference>
<dbReference type="InterPro" id="IPR006439">
    <property type="entry name" value="HAD-SF_hydro_IA"/>
</dbReference>
<comment type="similarity">
    <text evidence="3">Belongs to the HAD-like hydrolase superfamily. CbbY/CbbZ/Gph/YieH family.</text>
</comment>
<dbReference type="GO" id="GO:0008967">
    <property type="term" value="F:phosphoglycolate phosphatase activity"/>
    <property type="evidence" value="ECO:0007669"/>
    <property type="project" value="UniProtKB-EC"/>
</dbReference>
<dbReference type="AlphaFoldDB" id="A0AAE9ZXF9"/>
<evidence type="ECO:0000313" key="5">
    <source>
        <dbReference type="EMBL" id="WED65291.1"/>
    </source>
</evidence>
<dbReference type="GO" id="GO:0005829">
    <property type="term" value="C:cytosol"/>
    <property type="evidence" value="ECO:0007669"/>
    <property type="project" value="TreeGrafter"/>
</dbReference>
<keyword evidence="6" id="KW-1185">Reference proteome</keyword>
<dbReference type="InterPro" id="IPR036412">
    <property type="entry name" value="HAD-like_sf"/>
</dbReference>
<evidence type="ECO:0000313" key="6">
    <source>
        <dbReference type="Proteomes" id="UP001218638"/>
    </source>
</evidence>
<keyword evidence="5" id="KW-0378">Hydrolase</keyword>
<dbReference type="SFLD" id="SFLDG01135">
    <property type="entry name" value="C1.5.6:_HAD__Beta-PGM__Phospha"/>
    <property type="match status" value="1"/>
</dbReference>
<dbReference type="KEGG" id="slom:PXH66_00315"/>
<dbReference type="RefSeq" id="WP_330932188.1">
    <property type="nucleotide sequence ID" value="NZ_CP119075.1"/>
</dbReference>
<dbReference type="EC" id="3.1.3.18" evidence="4"/>
<dbReference type="Pfam" id="PF13419">
    <property type="entry name" value="HAD_2"/>
    <property type="match status" value="1"/>
</dbReference>
<evidence type="ECO:0000256" key="3">
    <source>
        <dbReference type="ARBA" id="ARBA00006171"/>
    </source>
</evidence>
<accession>A0AAE9ZXF9</accession>
<dbReference type="InterPro" id="IPR050155">
    <property type="entry name" value="HAD-like_hydrolase_sf"/>
</dbReference>
<dbReference type="SFLD" id="SFLDS00003">
    <property type="entry name" value="Haloacid_Dehalogenase"/>
    <property type="match status" value="1"/>
</dbReference>